<dbReference type="EMBL" id="PDOD01000002">
    <property type="protein sequence ID" value="PYZ93323.1"/>
    <property type="molecule type" value="Genomic_DNA"/>
</dbReference>
<dbReference type="Pfam" id="PF13487">
    <property type="entry name" value="HD_5"/>
    <property type="match status" value="1"/>
</dbReference>
<dbReference type="InterPro" id="IPR037522">
    <property type="entry name" value="HD_GYP_dom"/>
</dbReference>
<dbReference type="Proteomes" id="UP000248214">
    <property type="component" value="Unassembled WGS sequence"/>
</dbReference>
<keyword evidence="2" id="KW-0378">Hydrolase</keyword>
<dbReference type="SMART" id="SM00471">
    <property type="entry name" value="HDc"/>
    <property type="match status" value="1"/>
</dbReference>
<proteinExistence type="predicted"/>
<dbReference type="AlphaFoldDB" id="A0A323TL88"/>
<evidence type="ECO:0000259" key="1">
    <source>
        <dbReference type="PROSITE" id="PS51832"/>
    </source>
</evidence>
<dbReference type="OrthoDB" id="9759601at2"/>
<dbReference type="CDD" id="cd00077">
    <property type="entry name" value="HDc"/>
    <property type="match status" value="1"/>
</dbReference>
<name>A0A323TL88_9BACI</name>
<dbReference type="PANTHER" id="PTHR43155:SF2">
    <property type="entry name" value="CYCLIC DI-GMP PHOSPHODIESTERASE PA4108"/>
    <property type="match status" value="1"/>
</dbReference>
<evidence type="ECO:0000313" key="3">
    <source>
        <dbReference type="Proteomes" id="UP000248214"/>
    </source>
</evidence>
<organism evidence="2 3">
    <name type="scientific">Salipaludibacillus keqinensis</name>
    <dbReference type="NCBI Taxonomy" id="2045207"/>
    <lineage>
        <taxon>Bacteria</taxon>
        <taxon>Bacillati</taxon>
        <taxon>Bacillota</taxon>
        <taxon>Bacilli</taxon>
        <taxon>Bacillales</taxon>
        <taxon>Bacillaceae</taxon>
    </lineage>
</organism>
<sequence length="350" mass="39253">MRYVFIDKVEQGEKLGRHIFASDGRILLNEGVTLTIGLISKLRQMGVSSLFVKDDRFEDVEVEEVVSETTRRKAVSAVAHSIQYIQQDKPLDGKAISDVVDLMIAEVMVNSDVLFHLTDIRTKDNQLFVHLVNVCIMSVMVGVQVGLNKKRIQELATGALLHDIGKLVGSVRKKDIPVGYDRDDELMKHHSWKGFNLLRKSADISTLSAHIALTHHENVDGSGEPRGMESNDIHFLAKIVAVANDYDHLTSRGEQAKGMFPHEACEQIMGLTNVRYDHSIVWKFLRCIAFYPSGTQVKLNTGAIGVVTGQHKGLPQRPIVRTFWQNGDDFLFDEVDLARETTVFITKVFS</sequence>
<dbReference type="PANTHER" id="PTHR43155">
    <property type="entry name" value="CYCLIC DI-GMP PHOSPHODIESTERASE PA4108-RELATED"/>
    <property type="match status" value="1"/>
</dbReference>
<evidence type="ECO:0000313" key="2">
    <source>
        <dbReference type="EMBL" id="PYZ93323.1"/>
    </source>
</evidence>
<dbReference type="InterPro" id="IPR003607">
    <property type="entry name" value="HD/PDEase_dom"/>
</dbReference>
<dbReference type="Gene3D" id="1.10.3210.10">
    <property type="entry name" value="Hypothetical protein af1432"/>
    <property type="match status" value="1"/>
</dbReference>
<protein>
    <submittedName>
        <fullName evidence="2">Metal-dependent phosphohydrolase</fullName>
    </submittedName>
</protein>
<reference evidence="2 3" key="1">
    <citation type="submission" date="2017-10" db="EMBL/GenBank/DDBJ databases">
        <title>Bacillus sp. nov., a halophilic bacterium isolated from a Keqin Lake.</title>
        <authorList>
            <person name="Wang H."/>
        </authorList>
    </citation>
    <scope>NUCLEOTIDE SEQUENCE [LARGE SCALE GENOMIC DNA]</scope>
    <source>
        <strain evidence="2 3">KQ-12</strain>
    </source>
</reference>
<dbReference type="RefSeq" id="WP_110609354.1">
    <property type="nucleotide sequence ID" value="NZ_PDOD01000002.1"/>
</dbReference>
<dbReference type="SUPFAM" id="SSF109604">
    <property type="entry name" value="HD-domain/PDEase-like"/>
    <property type="match status" value="1"/>
</dbReference>
<gene>
    <name evidence="2" type="ORF">CR194_09015</name>
</gene>
<accession>A0A323TL88</accession>
<dbReference type="PROSITE" id="PS51832">
    <property type="entry name" value="HD_GYP"/>
    <property type="match status" value="1"/>
</dbReference>
<feature type="domain" description="HD-GYP" evidence="1">
    <location>
        <begin position="105"/>
        <end position="300"/>
    </location>
</feature>
<dbReference type="GO" id="GO:0016787">
    <property type="term" value="F:hydrolase activity"/>
    <property type="evidence" value="ECO:0007669"/>
    <property type="project" value="UniProtKB-KW"/>
</dbReference>
<comment type="caution">
    <text evidence="2">The sequence shown here is derived from an EMBL/GenBank/DDBJ whole genome shotgun (WGS) entry which is preliminary data.</text>
</comment>
<keyword evidence="3" id="KW-1185">Reference proteome</keyword>